<accession>A0ABY7C4V9</accession>
<dbReference type="EMBL" id="CP114029">
    <property type="protein sequence ID" value="WAP70365.1"/>
    <property type="molecule type" value="Genomic_DNA"/>
</dbReference>
<dbReference type="Gene3D" id="1.10.101.10">
    <property type="entry name" value="PGBD-like superfamily/PGBD"/>
    <property type="match status" value="2"/>
</dbReference>
<evidence type="ECO:0000313" key="3">
    <source>
        <dbReference type="EMBL" id="WAP70365.1"/>
    </source>
</evidence>
<dbReference type="InterPro" id="IPR002477">
    <property type="entry name" value="Peptidoglycan-bd-like"/>
</dbReference>
<reference evidence="3" key="1">
    <citation type="submission" date="2022-12" db="EMBL/GenBank/DDBJ databases">
        <title>Jiella pelagia sp. nov., isolated from phosphonate enriched culture of Northwest Pacific surface seawater.</title>
        <authorList>
            <person name="Shin D.Y."/>
            <person name="Hwang C.Y."/>
        </authorList>
    </citation>
    <scope>NUCLEOTIDE SEQUENCE</scope>
    <source>
        <strain evidence="3">HL-NP1</strain>
    </source>
</reference>
<dbReference type="Pfam" id="PF01471">
    <property type="entry name" value="PG_binding_1"/>
    <property type="match status" value="2"/>
</dbReference>
<feature type="compositionally biased region" description="Basic and acidic residues" evidence="1">
    <location>
        <begin position="185"/>
        <end position="198"/>
    </location>
</feature>
<dbReference type="InterPro" id="IPR036365">
    <property type="entry name" value="PGBD-like_sf"/>
</dbReference>
<dbReference type="InterPro" id="IPR036366">
    <property type="entry name" value="PGBDSf"/>
</dbReference>
<evidence type="ECO:0000313" key="4">
    <source>
        <dbReference type="Proteomes" id="UP001164020"/>
    </source>
</evidence>
<feature type="domain" description="Peptidoglycan binding-like" evidence="2">
    <location>
        <begin position="83"/>
        <end position="120"/>
    </location>
</feature>
<proteinExistence type="predicted"/>
<keyword evidence="4" id="KW-1185">Reference proteome</keyword>
<feature type="region of interest" description="Disordered" evidence="1">
    <location>
        <begin position="185"/>
        <end position="268"/>
    </location>
</feature>
<dbReference type="SUPFAM" id="SSF47090">
    <property type="entry name" value="PGBD-like"/>
    <property type="match status" value="2"/>
</dbReference>
<dbReference type="Proteomes" id="UP001164020">
    <property type="component" value="Chromosome"/>
</dbReference>
<gene>
    <name evidence="3" type="ORF">OH818_09985</name>
</gene>
<organism evidence="3 4">
    <name type="scientific">Jiella pelagia</name>
    <dbReference type="NCBI Taxonomy" id="2986949"/>
    <lineage>
        <taxon>Bacteria</taxon>
        <taxon>Pseudomonadati</taxon>
        <taxon>Pseudomonadota</taxon>
        <taxon>Alphaproteobacteria</taxon>
        <taxon>Hyphomicrobiales</taxon>
        <taxon>Aurantimonadaceae</taxon>
        <taxon>Jiella</taxon>
    </lineage>
</organism>
<protein>
    <submittedName>
        <fullName evidence="3">Peptidoglycan-binding domain-containing protein</fullName>
    </submittedName>
</protein>
<feature type="compositionally biased region" description="Polar residues" evidence="1">
    <location>
        <begin position="256"/>
        <end position="268"/>
    </location>
</feature>
<name>A0ABY7C4V9_9HYPH</name>
<evidence type="ECO:0000256" key="1">
    <source>
        <dbReference type="SAM" id="MobiDB-lite"/>
    </source>
</evidence>
<feature type="compositionally biased region" description="Low complexity" evidence="1">
    <location>
        <begin position="208"/>
        <end position="220"/>
    </location>
</feature>
<feature type="domain" description="Peptidoglycan binding-like" evidence="2">
    <location>
        <begin position="1"/>
        <end position="36"/>
    </location>
</feature>
<evidence type="ECO:0000259" key="2">
    <source>
        <dbReference type="Pfam" id="PF01471"/>
    </source>
</evidence>
<sequence>MQRALQNLGYYRGKIDGDIGSGTLSAVRSWARDRGWEPPSSLKMEHIQHMENELKSSIGVASPSASPSRSPVIEMELSPSESHRLQSALKQLGYYEGRIDGKIGSESRYAIEKWARARGWEPPETIRTAHVEHMEKELGTTQALKAPSSDEDGLLRLSEENERLHNEIREAKARLDLMEERIKSRSDDGISSADENHPEAALGSAPTSSSSIADLVSSSSDKLHKPTIAGDDDVTTASTRKDAEIAVPMAPGLDTLITQTNSFRKSLP</sequence>